<proteinExistence type="predicted"/>
<evidence type="ECO:0000313" key="2">
    <source>
        <dbReference type="EMBL" id="CAD7416372.1"/>
    </source>
</evidence>
<protein>
    <submittedName>
        <fullName evidence="2">Uncharacterized protein</fullName>
    </submittedName>
</protein>
<feature type="region of interest" description="Disordered" evidence="1">
    <location>
        <begin position="1"/>
        <end position="22"/>
    </location>
</feature>
<gene>
    <name evidence="2" type="ORF">TPSB3V08_LOCUS10993</name>
</gene>
<feature type="region of interest" description="Disordered" evidence="1">
    <location>
        <begin position="152"/>
        <end position="177"/>
    </location>
</feature>
<evidence type="ECO:0000256" key="1">
    <source>
        <dbReference type="SAM" id="MobiDB-lite"/>
    </source>
</evidence>
<accession>A0A7R9DKF6</accession>
<dbReference type="AlphaFoldDB" id="A0A7R9DKF6"/>
<reference evidence="2" key="1">
    <citation type="submission" date="2020-11" db="EMBL/GenBank/DDBJ databases">
        <authorList>
            <person name="Tran Van P."/>
        </authorList>
    </citation>
    <scope>NUCLEOTIDE SEQUENCE</scope>
</reference>
<feature type="compositionally biased region" description="Polar residues" evidence="1">
    <location>
        <begin position="1"/>
        <end position="14"/>
    </location>
</feature>
<organism evidence="2">
    <name type="scientific">Timema poppense</name>
    <name type="common">Walking stick</name>
    <dbReference type="NCBI Taxonomy" id="170557"/>
    <lineage>
        <taxon>Eukaryota</taxon>
        <taxon>Metazoa</taxon>
        <taxon>Ecdysozoa</taxon>
        <taxon>Arthropoda</taxon>
        <taxon>Hexapoda</taxon>
        <taxon>Insecta</taxon>
        <taxon>Pterygota</taxon>
        <taxon>Neoptera</taxon>
        <taxon>Polyneoptera</taxon>
        <taxon>Phasmatodea</taxon>
        <taxon>Timematodea</taxon>
        <taxon>Timematoidea</taxon>
        <taxon>Timematidae</taxon>
        <taxon>Timema</taxon>
    </lineage>
</organism>
<sequence length="341" mass="37905">MKGSTGSRNSINQMSSLLPPSSCEPCLASAHPKLTTLQLDPRDPCYKKRKEDTVYKKELSRTHYTGDDCTLTDKKEIETTSEEMYPYSLGGNNLGKITRCTHARPQFECQPPPDRQTQVGVTLSPSTMLAIRMRLRCLLRASSSPAAIWDEPLHAVSDESPRDGQDTDTDKHTGGISKTTFTEVPLFRDVQNPVVMSTAVEMAPTPFMPGRSLSQDQSTMTSFDRLGLSLARVNKVLKQPAIFKKDPKVGFGEEDEEAVEEEVSVHHISRITSGALVHGDVARKDLKTRVDEEVYLDEPELKVDSILSEQPSRGPSKRPGFFAELFKLFPCLDSKRTTSSK</sequence>
<name>A0A7R9DKF6_TIMPO</name>
<feature type="compositionally biased region" description="Basic and acidic residues" evidence="1">
    <location>
        <begin position="152"/>
        <end position="173"/>
    </location>
</feature>
<dbReference type="EMBL" id="OD010947">
    <property type="protein sequence ID" value="CAD7416372.1"/>
    <property type="molecule type" value="Genomic_DNA"/>
</dbReference>